<dbReference type="InterPro" id="IPR035220">
    <property type="entry name" value="DUF5330"/>
</dbReference>
<accession>A0A4V3APN5</accession>
<dbReference type="AlphaFoldDB" id="A0A4V3APN5"/>
<dbReference type="EMBL" id="SMTL01000002">
    <property type="protein sequence ID" value="TDK37635.1"/>
    <property type="molecule type" value="Genomic_DNA"/>
</dbReference>
<dbReference type="RefSeq" id="WP_133316405.1">
    <property type="nucleotide sequence ID" value="NZ_SMTL01000002.1"/>
</dbReference>
<protein>
    <recommendedName>
        <fullName evidence="3">DUF5330 domain-containing protein</fullName>
    </recommendedName>
</protein>
<organism evidence="1 2">
    <name type="scientific">Rhizobium deserti</name>
    <dbReference type="NCBI Taxonomy" id="2547961"/>
    <lineage>
        <taxon>Bacteria</taxon>
        <taxon>Pseudomonadati</taxon>
        <taxon>Pseudomonadota</taxon>
        <taxon>Alphaproteobacteria</taxon>
        <taxon>Hyphomicrobiales</taxon>
        <taxon>Rhizobiaceae</taxon>
        <taxon>Rhizobium/Agrobacterium group</taxon>
        <taxon>Rhizobium</taxon>
    </lineage>
</organism>
<evidence type="ECO:0000313" key="1">
    <source>
        <dbReference type="EMBL" id="TDK37635.1"/>
    </source>
</evidence>
<dbReference type="OrthoDB" id="7923950at2"/>
<comment type="caution">
    <text evidence="1">The sequence shown here is derived from an EMBL/GenBank/DDBJ whole genome shotgun (WGS) entry which is preliminary data.</text>
</comment>
<keyword evidence="2" id="KW-1185">Reference proteome</keyword>
<reference evidence="1 2" key="1">
    <citation type="submission" date="2019-03" db="EMBL/GenBank/DDBJ databases">
        <title>Rhizobium sp. nov., an bacterium isolated from biocrust in Mu Us Desert.</title>
        <authorList>
            <person name="Lixiong L."/>
        </authorList>
    </citation>
    <scope>NUCLEOTIDE SEQUENCE [LARGE SCALE GENOMIC DNA]</scope>
    <source>
        <strain evidence="1 2">SPY-1</strain>
    </source>
</reference>
<name>A0A4V3APN5_9HYPH</name>
<sequence>MWFLIKGSVWFAAVLVVLSYFSSKPANEIQGVSALEVSDAFTAATQAYQYVSAICTEKPDVCEKGGETLSALGVRATEGARVAFELLDKQFGSPQTAVAEIADPDPAPLPEKPATVAAVSDQVFTGTVPLPQKRPAR</sequence>
<gene>
    <name evidence="1" type="ORF">E2F50_10350</name>
</gene>
<proteinExistence type="predicted"/>
<dbReference type="Pfam" id="PF17264">
    <property type="entry name" value="DUF5330"/>
    <property type="match status" value="1"/>
</dbReference>
<evidence type="ECO:0000313" key="2">
    <source>
        <dbReference type="Proteomes" id="UP000295238"/>
    </source>
</evidence>
<evidence type="ECO:0008006" key="3">
    <source>
        <dbReference type="Google" id="ProtNLM"/>
    </source>
</evidence>
<dbReference type="Proteomes" id="UP000295238">
    <property type="component" value="Unassembled WGS sequence"/>
</dbReference>